<dbReference type="GO" id="GO:0016787">
    <property type="term" value="F:hydrolase activity"/>
    <property type="evidence" value="ECO:0007669"/>
    <property type="project" value="UniProtKB-KW"/>
</dbReference>
<dbReference type="GO" id="GO:0016020">
    <property type="term" value="C:membrane"/>
    <property type="evidence" value="ECO:0007669"/>
    <property type="project" value="TreeGrafter"/>
</dbReference>
<gene>
    <name evidence="3" type="ORF">FHP08_05830</name>
</gene>
<feature type="domain" description="AB hydrolase-1" evidence="2">
    <location>
        <begin position="22"/>
        <end position="252"/>
    </location>
</feature>
<comment type="caution">
    <text evidence="3">The sequence shown here is derived from an EMBL/GenBank/DDBJ whole genome shotgun (WGS) entry which is preliminary data.</text>
</comment>
<keyword evidence="4" id="KW-1185">Reference proteome</keyword>
<dbReference type="Proteomes" id="UP000321548">
    <property type="component" value="Unassembled WGS sequence"/>
</dbReference>
<dbReference type="OrthoDB" id="9780765at2"/>
<proteinExistence type="predicted"/>
<dbReference type="SUPFAM" id="SSF53474">
    <property type="entry name" value="alpha/beta-Hydrolases"/>
    <property type="match status" value="1"/>
</dbReference>
<dbReference type="InterPro" id="IPR050266">
    <property type="entry name" value="AB_hydrolase_sf"/>
</dbReference>
<dbReference type="AlphaFoldDB" id="A0A5C8P1D8"/>
<dbReference type="InterPro" id="IPR000639">
    <property type="entry name" value="Epox_hydrolase-like"/>
</dbReference>
<accession>A0A5C8P1D8</accession>
<reference evidence="3 4" key="1">
    <citation type="submission" date="2019-06" db="EMBL/GenBank/DDBJ databases">
        <title>Quisquiliibacterium sp. nov., isolated from a maize field.</title>
        <authorList>
            <person name="Lin S.-Y."/>
            <person name="Tsai C.-F."/>
            <person name="Young C.-C."/>
        </authorList>
    </citation>
    <scope>NUCLEOTIDE SEQUENCE [LARGE SCALE GENOMIC DNA]</scope>
    <source>
        <strain evidence="3 4">CC-CFT501</strain>
    </source>
</reference>
<dbReference type="PRINTS" id="PR00111">
    <property type="entry name" value="ABHYDROLASE"/>
</dbReference>
<keyword evidence="1 3" id="KW-0378">Hydrolase</keyword>
<dbReference type="InterPro" id="IPR000073">
    <property type="entry name" value="AB_hydrolase_1"/>
</dbReference>
<evidence type="ECO:0000256" key="1">
    <source>
        <dbReference type="ARBA" id="ARBA00022801"/>
    </source>
</evidence>
<evidence type="ECO:0000313" key="3">
    <source>
        <dbReference type="EMBL" id="TXL67132.1"/>
    </source>
</evidence>
<dbReference type="RefSeq" id="WP_147703381.1">
    <property type="nucleotide sequence ID" value="NZ_VDUY01000002.1"/>
</dbReference>
<dbReference type="Pfam" id="PF12697">
    <property type="entry name" value="Abhydrolase_6"/>
    <property type="match status" value="1"/>
</dbReference>
<evidence type="ECO:0000313" key="4">
    <source>
        <dbReference type="Proteomes" id="UP000321548"/>
    </source>
</evidence>
<dbReference type="EMBL" id="VDUY01000002">
    <property type="protein sequence ID" value="TXL67132.1"/>
    <property type="molecule type" value="Genomic_DNA"/>
</dbReference>
<dbReference type="PRINTS" id="PR00412">
    <property type="entry name" value="EPOXHYDRLASE"/>
</dbReference>
<dbReference type="PANTHER" id="PTHR43798">
    <property type="entry name" value="MONOACYLGLYCEROL LIPASE"/>
    <property type="match status" value="1"/>
</dbReference>
<dbReference type="InterPro" id="IPR029058">
    <property type="entry name" value="AB_hydrolase_fold"/>
</dbReference>
<dbReference type="PANTHER" id="PTHR43798:SF31">
    <property type="entry name" value="AB HYDROLASE SUPERFAMILY PROTEIN YCLE"/>
    <property type="match status" value="1"/>
</dbReference>
<organism evidence="3 4">
    <name type="scientific">Zeimonas arvi</name>
    <dbReference type="NCBI Taxonomy" id="2498847"/>
    <lineage>
        <taxon>Bacteria</taxon>
        <taxon>Pseudomonadati</taxon>
        <taxon>Pseudomonadota</taxon>
        <taxon>Betaproteobacteria</taxon>
        <taxon>Burkholderiales</taxon>
        <taxon>Burkholderiaceae</taxon>
        <taxon>Zeimonas</taxon>
    </lineage>
</organism>
<protein>
    <submittedName>
        <fullName evidence="3">Alpha/beta hydrolase</fullName>
    </submittedName>
</protein>
<dbReference type="Gene3D" id="3.40.50.1820">
    <property type="entry name" value="alpha/beta hydrolase"/>
    <property type="match status" value="1"/>
</dbReference>
<evidence type="ECO:0000259" key="2">
    <source>
        <dbReference type="Pfam" id="PF12697"/>
    </source>
</evidence>
<sequence>MFLDIDGNRMFTLAFGKGPRTILAHGGWISNVEDWLPALAPLSARWRTVTYDHRGAGLTRVPVERITPEALVEDVFRVMDALGIERCVMAGFSRGTVTAMRAVLARPDRFDGLVLMNGCGEVRSPELPVAPRVPPSSWPGATHADRLRWFLERCTPEPDTEHIRRWGEYILARATPEAADRLFVMEAEQPVDWASRLPQLRLPTLIVHGELDAFYRIEHMRYTQSLLADSELVVMEGSGHLPALTRPLEVAAHIERFFTARGV</sequence>
<name>A0A5C8P1D8_9BURK</name>